<dbReference type="CDD" id="cd04051">
    <property type="entry name" value="C2_SRC2_like"/>
    <property type="match status" value="1"/>
</dbReference>
<evidence type="ECO:0000256" key="3">
    <source>
        <dbReference type="ARBA" id="ARBA00010363"/>
    </source>
</evidence>
<feature type="domain" description="VOC" evidence="15">
    <location>
        <begin position="293"/>
        <end position="418"/>
    </location>
</feature>
<evidence type="ECO:0000256" key="4">
    <source>
        <dbReference type="ARBA" id="ARBA00012081"/>
    </source>
</evidence>
<sequence length="556" mass="61496">MPMQEEERVLEINLISAQGLQPPSSPLRKLQTYALTWIDPSTKLRTRLDSLGGQNPTWNDKFLFRVTPEFLSGDTSAVSVAIYAVGTFRDHLIGTVTFFIGNVLSGGAGVPCFSAFQIRRPSGRFHGVMNIGAMVADVSDFPALHKISAIGYRDLMGMKMKEQRKKKKNKKAPEEELSSDSCENSCADSVEEADSSSSSSSLSPSATGAGAVLKEWNGVRELAGNKGLAASGFLCCFMVAPRTVPEHHSFCTKPRRLLRKDGNSMREIASEDLSQGSATEENVMDWVKHDNRRMLHVVYRVGDLERTIKFYTECLGMSVLRIRDLPELRCANAFLGYGPEDESFVIELTYNYGIDEYDIGNGFGHFGVSFGDISSIVDIVRDNKDGKIIREPGPVEGGCSIIAFIEDPDGYKFELLERVLSHEPLCRVMLRVGDLNRSIEFYEKACGMQLLYTRDNPECQYTIAIMGYGPEDENAVLELTYNYGVTEYDKGDGYAQIAIGTDDVYRTAEAIKLAGGKITREPGPVPGIGTKITACLDPDGWKTVFVDNVDFLRELE</sequence>
<evidence type="ECO:0000256" key="9">
    <source>
        <dbReference type="ARBA" id="ARBA00048273"/>
    </source>
</evidence>
<dbReference type="GO" id="GO:0006952">
    <property type="term" value="P:defense response"/>
    <property type="evidence" value="ECO:0007669"/>
    <property type="project" value="InterPro"/>
</dbReference>
<dbReference type="NCBIfam" id="TIGR00068">
    <property type="entry name" value="glyox_I"/>
    <property type="match status" value="1"/>
</dbReference>
<comment type="caution">
    <text evidence="16">The sequence shown here is derived from an EMBL/GenBank/DDBJ whole genome shotgun (WGS) entry which is preliminary data.</text>
</comment>
<keyword evidence="17" id="KW-1185">Reference proteome</keyword>
<dbReference type="GO" id="GO:0004462">
    <property type="term" value="F:lactoylglutathione lyase activity"/>
    <property type="evidence" value="ECO:0007669"/>
    <property type="project" value="UniProtKB-UniRule"/>
</dbReference>
<dbReference type="Gene3D" id="2.60.40.150">
    <property type="entry name" value="C2 domain"/>
    <property type="match status" value="1"/>
</dbReference>
<evidence type="ECO:0000313" key="17">
    <source>
        <dbReference type="Proteomes" id="UP000289738"/>
    </source>
</evidence>
<keyword evidence="5 11" id="KW-0479">Metal-binding</keyword>
<dbReference type="InterPro" id="IPR029068">
    <property type="entry name" value="Glyas_Bleomycin-R_OHBP_Dase"/>
</dbReference>
<keyword evidence="6" id="KW-0677">Repeat</keyword>
<dbReference type="AlphaFoldDB" id="A0A444YZT4"/>
<dbReference type="InterPro" id="IPR035892">
    <property type="entry name" value="C2_domain_sf"/>
</dbReference>
<comment type="similarity">
    <text evidence="3 12">Belongs to the glyoxalase I family.</text>
</comment>
<accession>A0A444YZT4</accession>
<comment type="cofactor">
    <cofactor evidence="11">
        <name>Zn(2+)</name>
        <dbReference type="ChEBI" id="CHEBI:29105"/>
    </cofactor>
    <text evidence="11">Binds 1 zinc ion per subunit. In the homodimer, two zinc ions are bound between subunits.</text>
</comment>
<feature type="binding site" evidence="11">
    <location>
        <position position="414"/>
    </location>
    <ligand>
        <name>Zn(2+)</name>
        <dbReference type="ChEBI" id="CHEBI:29105"/>
        <note>ligand shared between dimeric partners</note>
    </ligand>
</feature>
<feature type="domain" description="C2" evidence="14">
    <location>
        <begin position="1"/>
        <end position="113"/>
    </location>
</feature>
<dbReference type="SUPFAM" id="SSF54593">
    <property type="entry name" value="Glyoxalase/Bleomycin resistance protein/Dihydroxybiphenyl dioxygenase"/>
    <property type="match status" value="2"/>
</dbReference>
<feature type="compositionally biased region" description="Low complexity" evidence="13">
    <location>
        <begin position="195"/>
        <end position="205"/>
    </location>
</feature>
<dbReference type="PROSITE" id="PS00935">
    <property type="entry name" value="GLYOXALASE_I_2"/>
    <property type="match status" value="1"/>
</dbReference>
<evidence type="ECO:0000256" key="5">
    <source>
        <dbReference type="ARBA" id="ARBA00022723"/>
    </source>
</evidence>
<evidence type="ECO:0000256" key="13">
    <source>
        <dbReference type="SAM" id="MobiDB-lite"/>
    </source>
</evidence>
<dbReference type="Gene3D" id="3.10.180.10">
    <property type="entry name" value="2,3-Dihydroxybiphenyl 1,2-Dioxygenase, domain 1"/>
    <property type="match status" value="2"/>
</dbReference>
<evidence type="ECO:0000256" key="12">
    <source>
        <dbReference type="RuleBase" id="RU361179"/>
    </source>
</evidence>
<proteinExistence type="inferred from homology"/>
<evidence type="ECO:0000313" key="16">
    <source>
        <dbReference type="EMBL" id="RYR07426.1"/>
    </source>
</evidence>
<evidence type="ECO:0000256" key="10">
    <source>
        <dbReference type="PIRSR" id="PIRSR604361-1"/>
    </source>
</evidence>
<dbReference type="PROSITE" id="PS00934">
    <property type="entry name" value="GLYOXALASE_I_1"/>
    <property type="match status" value="1"/>
</dbReference>
<evidence type="ECO:0000256" key="2">
    <source>
        <dbReference type="ARBA" id="ARBA00005008"/>
    </source>
</evidence>
<dbReference type="PANTHER" id="PTHR46036">
    <property type="entry name" value="LACTOYLGLUTATHIONE LYASE"/>
    <property type="match status" value="1"/>
</dbReference>
<gene>
    <name evidence="16" type="ORF">Ahy_B05g074776</name>
</gene>
<comment type="catalytic activity">
    <reaction evidence="9 12">
        <text>(R)-S-lactoylglutathione = methylglyoxal + glutathione</text>
        <dbReference type="Rhea" id="RHEA:19069"/>
        <dbReference type="ChEBI" id="CHEBI:17158"/>
        <dbReference type="ChEBI" id="CHEBI:57474"/>
        <dbReference type="ChEBI" id="CHEBI:57925"/>
        <dbReference type="EC" id="4.4.1.5"/>
    </reaction>
</comment>
<dbReference type="PROSITE" id="PS50004">
    <property type="entry name" value="C2"/>
    <property type="match status" value="1"/>
</dbReference>
<dbReference type="Proteomes" id="UP000289738">
    <property type="component" value="Chromosome B05"/>
</dbReference>
<organism evidence="16 17">
    <name type="scientific">Arachis hypogaea</name>
    <name type="common">Peanut</name>
    <dbReference type="NCBI Taxonomy" id="3818"/>
    <lineage>
        <taxon>Eukaryota</taxon>
        <taxon>Viridiplantae</taxon>
        <taxon>Streptophyta</taxon>
        <taxon>Embryophyta</taxon>
        <taxon>Tracheophyta</taxon>
        <taxon>Spermatophyta</taxon>
        <taxon>Magnoliopsida</taxon>
        <taxon>eudicotyledons</taxon>
        <taxon>Gunneridae</taxon>
        <taxon>Pentapetalae</taxon>
        <taxon>rosids</taxon>
        <taxon>fabids</taxon>
        <taxon>Fabales</taxon>
        <taxon>Fabaceae</taxon>
        <taxon>Papilionoideae</taxon>
        <taxon>50 kb inversion clade</taxon>
        <taxon>dalbergioids sensu lato</taxon>
        <taxon>Dalbergieae</taxon>
        <taxon>Pterocarpus clade</taxon>
        <taxon>Arachis</taxon>
    </lineage>
</organism>
<comment type="pathway">
    <text evidence="2 12">Secondary metabolite metabolism; methylglyoxal degradation; (R)-lactate from methylglyoxal: step 1/2.</text>
</comment>
<dbReference type="InterPro" id="IPR018146">
    <property type="entry name" value="Glyoxalase_1_CS"/>
</dbReference>
<dbReference type="GO" id="GO:0019243">
    <property type="term" value="P:methylglyoxal catabolic process to D-lactate via S-lactoyl-glutathione"/>
    <property type="evidence" value="ECO:0007669"/>
    <property type="project" value="TreeGrafter"/>
</dbReference>
<keyword evidence="7 12" id="KW-0456">Lyase</keyword>
<keyword evidence="11 12" id="KW-0862">Zinc</keyword>
<dbReference type="InterPro" id="IPR000008">
    <property type="entry name" value="C2_dom"/>
</dbReference>
<evidence type="ECO:0000256" key="1">
    <source>
        <dbReference type="ARBA" id="ARBA00003610"/>
    </source>
</evidence>
<evidence type="ECO:0000259" key="15">
    <source>
        <dbReference type="PROSITE" id="PS51819"/>
    </source>
</evidence>
<dbReference type="InterPro" id="IPR004361">
    <property type="entry name" value="Glyoxalase_1"/>
</dbReference>
<dbReference type="UniPathway" id="UPA00619">
    <property type="reaction ID" value="UER00675"/>
</dbReference>
<dbReference type="InterPro" id="IPR004360">
    <property type="entry name" value="Glyas_Fos-R_dOase_dom"/>
</dbReference>
<dbReference type="EC" id="4.4.1.5" evidence="4 12"/>
<evidence type="ECO:0000256" key="7">
    <source>
        <dbReference type="ARBA" id="ARBA00023239"/>
    </source>
</evidence>
<dbReference type="SMR" id="A0A444YZT4"/>
<reference evidence="16 17" key="1">
    <citation type="submission" date="2019-01" db="EMBL/GenBank/DDBJ databases">
        <title>Sequencing of cultivated peanut Arachis hypogaea provides insights into genome evolution and oil improvement.</title>
        <authorList>
            <person name="Chen X."/>
        </authorList>
    </citation>
    <scope>NUCLEOTIDE SEQUENCE [LARGE SCALE GENOMIC DNA]</scope>
    <source>
        <strain evidence="17">cv. Fuhuasheng</strain>
        <tissue evidence="16">Leaves</tissue>
    </source>
</reference>
<dbReference type="STRING" id="3818.A0A444YZT4"/>
<name>A0A444YZT4_ARAHY</name>
<dbReference type="PROSITE" id="PS51819">
    <property type="entry name" value="VOC"/>
    <property type="match status" value="2"/>
</dbReference>
<evidence type="ECO:0000256" key="6">
    <source>
        <dbReference type="ARBA" id="ARBA00022737"/>
    </source>
</evidence>
<comment type="function">
    <text evidence="1 12">Catalyzes the conversion of hemimercaptal, formed from methylglyoxal and glutathione, to S-lactoylglutathione.</text>
</comment>
<dbReference type="InterPro" id="IPR044750">
    <property type="entry name" value="C2_SRC2/BAP"/>
</dbReference>
<dbReference type="GO" id="GO:0046872">
    <property type="term" value="F:metal ion binding"/>
    <property type="evidence" value="ECO:0007669"/>
    <property type="project" value="UniProtKB-UniRule"/>
</dbReference>
<dbReference type="Gramene" id="arahy.Tifrunner.gnm2.ann2.Ah15g462900.1">
    <property type="protein sequence ID" value="arahy.Tifrunner.gnm2.ann2.Ah15g462900.1-CDS"/>
    <property type="gene ID" value="arahy.Tifrunner.gnm2.ann2.Ah15g462900"/>
</dbReference>
<dbReference type="PANTHER" id="PTHR46036:SF10">
    <property type="entry name" value="LACTOYLGLUTATHIONE LYASE"/>
    <property type="match status" value="1"/>
</dbReference>
<dbReference type="EMBL" id="SDMP01000015">
    <property type="protein sequence ID" value="RYR07426.1"/>
    <property type="molecule type" value="Genomic_DNA"/>
</dbReference>
<protein>
    <recommendedName>
        <fullName evidence="4 12">Lactoylglutathione lyase</fullName>
        <ecNumber evidence="4 12">4.4.1.5</ecNumber>
    </recommendedName>
    <alternativeName>
        <fullName evidence="8 12">Glyoxalase I</fullName>
    </alternativeName>
</protein>
<feature type="domain" description="VOC" evidence="15">
    <location>
        <begin position="424"/>
        <end position="548"/>
    </location>
</feature>
<evidence type="ECO:0000259" key="14">
    <source>
        <dbReference type="PROSITE" id="PS50004"/>
    </source>
</evidence>
<dbReference type="OrthoDB" id="1909968at2759"/>
<evidence type="ECO:0000256" key="11">
    <source>
        <dbReference type="PIRSR" id="PIRSR604361-3"/>
    </source>
</evidence>
<evidence type="ECO:0000256" key="8">
    <source>
        <dbReference type="ARBA" id="ARBA00030537"/>
    </source>
</evidence>
<feature type="region of interest" description="Disordered" evidence="13">
    <location>
        <begin position="161"/>
        <end position="205"/>
    </location>
</feature>
<dbReference type="FunFam" id="3.10.180.10:FF:000004">
    <property type="entry name" value="Lactoylglutathione lyase"/>
    <property type="match status" value="1"/>
</dbReference>
<feature type="binding site" evidence="11">
    <location>
        <position position="365"/>
    </location>
    <ligand>
        <name>Zn(2+)</name>
        <dbReference type="ChEBI" id="CHEBI:29105"/>
        <note>ligand shared between dimeric partners</note>
    </ligand>
</feature>
<dbReference type="Pfam" id="PF00168">
    <property type="entry name" value="C2"/>
    <property type="match status" value="1"/>
</dbReference>
<dbReference type="SMART" id="SM00239">
    <property type="entry name" value="C2"/>
    <property type="match status" value="1"/>
</dbReference>
<dbReference type="SUPFAM" id="SSF49562">
    <property type="entry name" value="C2 domain (Calcium/lipid-binding domain, CaLB)"/>
    <property type="match status" value="1"/>
</dbReference>
<feature type="active site" description="Proton donor/acceptor" evidence="10">
    <location>
        <position position="414"/>
    </location>
</feature>
<dbReference type="InterPro" id="IPR037523">
    <property type="entry name" value="VOC_core"/>
</dbReference>
<dbReference type="GO" id="GO:0005737">
    <property type="term" value="C:cytoplasm"/>
    <property type="evidence" value="ECO:0007669"/>
    <property type="project" value="TreeGrafter"/>
</dbReference>
<dbReference type="Pfam" id="PF00903">
    <property type="entry name" value="Glyoxalase"/>
    <property type="match status" value="2"/>
</dbReference>
<feature type="binding site" evidence="11">
    <location>
        <position position="347"/>
    </location>
    <ligand>
        <name>Zn(2+)</name>
        <dbReference type="ChEBI" id="CHEBI:29105"/>
        <note>ligand shared between dimeric partners</note>
    </ligand>
</feature>